<name>A0A2P2LSI4_RHIMU</name>
<evidence type="ECO:0000313" key="1">
    <source>
        <dbReference type="EMBL" id="MBX20938.1"/>
    </source>
</evidence>
<dbReference type="AlphaFoldDB" id="A0A2P2LSI4"/>
<accession>A0A2P2LSI4</accession>
<reference evidence="1" key="1">
    <citation type="submission" date="2018-02" db="EMBL/GenBank/DDBJ databases">
        <title>Rhizophora mucronata_Transcriptome.</title>
        <authorList>
            <person name="Meera S.P."/>
            <person name="Sreeshan A."/>
            <person name="Augustine A."/>
        </authorList>
    </citation>
    <scope>NUCLEOTIDE SEQUENCE</scope>
    <source>
        <tissue evidence="1">Leaf</tissue>
    </source>
</reference>
<protein>
    <submittedName>
        <fullName evidence="1">Uncharacterized protein</fullName>
    </submittedName>
</protein>
<sequence>MEQVLLACEVGLARASCWPAHSKLRVRPGGLGKGLGPSASRTEGNA</sequence>
<proteinExistence type="predicted"/>
<organism evidence="1">
    <name type="scientific">Rhizophora mucronata</name>
    <name type="common">Asiatic mangrove</name>
    <dbReference type="NCBI Taxonomy" id="61149"/>
    <lineage>
        <taxon>Eukaryota</taxon>
        <taxon>Viridiplantae</taxon>
        <taxon>Streptophyta</taxon>
        <taxon>Embryophyta</taxon>
        <taxon>Tracheophyta</taxon>
        <taxon>Spermatophyta</taxon>
        <taxon>Magnoliopsida</taxon>
        <taxon>eudicotyledons</taxon>
        <taxon>Gunneridae</taxon>
        <taxon>Pentapetalae</taxon>
        <taxon>rosids</taxon>
        <taxon>fabids</taxon>
        <taxon>Malpighiales</taxon>
        <taxon>Rhizophoraceae</taxon>
        <taxon>Rhizophora</taxon>
    </lineage>
</organism>
<dbReference type="EMBL" id="GGEC01040454">
    <property type="protein sequence ID" value="MBX20938.1"/>
    <property type="molecule type" value="Transcribed_RNA"/>
</dbReference>